<dbReference type="PROSITE" id="PS51160">
    <property type="entry name" value="ACYLPHOSPHATASE_3"/>
    <property type="match status" value="1"/>
</dbReference>
<dbReference type="Gene3D" id="3.90.870.40">
    <property type="match status" value="1"/>
</dbReference>
<dbReference type="Gene3D" id="3.30.110.120">
    <property type="match status" value="1"/>
</dbReference>
<dbReference type="RefSeq" id="WP_163066297.1">
    <property type="nucleotide sequence ID" value="NZ_CP048649.1"/>
</dbReference>
<gene>
    <name evidence="14" type="ORF">Ami103574_07765</name>
</gene>
<reference evidence="14 15" key="1">
    <citation type="submission" date="2020-02" db="EMBL/GenBank/DDBJ databases">
        <authorList>
            <person name="Kim Y.B."/>
            <person name="Roh S.W."/>
        </authorList>
    </citation>
    <scope>NUCLEOTIDE SEQUENCE [LARGE SCALE GENOMIC DNA]</scope>
    <source>
        <strain evidence="14 15">DSM 103574</strain>
    </source>
</reference>
<dbReference type="Pfam" id="PF01300">
    <property type="entry name" value="Sua5_yciO_yrdC"/>
    <property type="match status" value="1"/>
</dbReference>
<dbReference type="InterPro" id="IPR017945">
    <property type="entry name" value="DHBP_synth_RibB-like_a/b_dom"/>
</dbReference>
<evidence type="ECO:0000259" key="12">
    <source>
        <dbReference type="PROSITE" id="PS51160"/>
    </source>
</evidence>
<evidence type="ECO:0000256" key="7">
    <source>
        <dbReference type="ARBA" id="ARBA00022833"/>
    </source>
</evidence>
<keyword evidence="4" id="KW-0436">Ligase</keyword>
<dbReference type="InterPro" id="IPR001792">
    <property type="entry name" value="Acylphosphatase-like_dom"/>
</dbReference>
<dbReference type="InterPro" id="IPR004421">
    <property type="entry name" value="Carbamoyltransferase_HypF"/>
</dbReference>
<dbReference type="EC" id="6.2.-.-" evidence="10"/>
<keyword evidence="11" id="KW-0378">Hydrolase</keyword>
<dbReference type="InterPro" id="IPR051060">
    <property type="entry name" value="Carbamoyltrans_HypF-like"/>
</dbReference>
<dbReference type="InterPro" id="IPR011125">
    <property type="entry name" value="Znf_HypF"/>
</dbReference>
<evidence type="ECO:0000256" key="10">
    <source>
        <dbReference type="PIRNR" id="PIRNR006256"/>
    </source>
</evidence>
<accession>A0A858BYT3</accession>
<dbReference type="PROSITE" id="PS51163">
    <property type="entry name" value="YRDC"/>
    <property type="match status" value="1"/>
</dbReference>
<evidence type="ECO:0000256" key="11">
    <source>
        <dbReference type="PROSITE-ProRule" id="PRU00520"/>
    </source>
</evidence>
<dbReference type="Gene3D" id="3.90.870.50">
    <property type="match status" value="1"/>
</dbReference>
<dbReference type="Gene3D" id="3.30.420.40">
    <property type="match status" value="1"/>
</dbReference>
<dbReference type="Pfam" id="PF00708">
    <property type="entry name" value="Acylphosphatase"/>
    <property type="match status" value="1"/>
</dbReference>
<comment type="catalytic activity">
    <reaction evidence="8 11">
        <text>an acyl phosphate + H2O = a carboxylate + phosphate + H(+)</text>
        <dbReference type="Rhea" id="RHEA:14965"/>
        <dbReference type="ChEBI" id="CHEBI:15377"/>
        <dbReference type="ChEBI" id="CHEBI:15378"/>
        <dbReference type="ChEBI" id="CHEBI:29067"/>
        <dbReference type="ChEBI" id="CHEBI:43474"/>
        <dbReference type="ChEBI" id="CHEBI:59918"/>
        <dbReference type="EC" id="3.6.1.7"/>
    </reaction>
</comment>
<dbReference type="AlphaFoldDB" id="A0A858BYT3"/>
<dbReference type="PROSITE" id="PS00150">
    <property type="entry name" value="ACYLPHOSPHATASE_1"/>
    <property type="match status" value="1"/>
</dbReference>
<dbReference type="KEGG" id="abut:Ami103574_07765"/>
<dbReference type="InterPro" id="IPR055128">
    <property type="entry name" value="HypF_C_2"/>
</dbReference>
<sequence>MDTEAHKIRTKKVIVSGIVQGVGFRPLTFRVAKKNNIVGTVQNIGGMVEIVTQSSEENFQQFLYDLQTADCEGCEIIKIQISDISAEDQQVYPDFKIIESTANREVSIIPPDLATCDRCLGELYEKGNRRFFNPFISCMSCGPRYTIMDVLPYDRDTTTMVDFPMCEGCNEEYVSPESRRFHAQTISCHDCGPYLILKEYNKRSSQEEIQAKEWRGVRASSLGRGVKCINQPPRAGYKRDENRTEPCEKPVRPLNSHQVSIYKSKKRFERAVRLLKRGGILAVKGIGGYHFVCSPFLEETVQKLRQLKGREEKPFAVMFESVADIRQHCHVSPQEEQLLKSKARPIVLLYSQNEQMAPSTYKASIYCGAFLPYTPLQTMLVRACGPLIMTSGNISDQPIIREDSQMLALDSPLLDGILYNKRRILRSVDDSVAKIIDGKPQLIRRSRGYVPYPVFLPEREDNLKIFAAGGDLKASFCLYNRGSAVVSQYFGDLEEGSVLAEYRQGVADLSRLLKIQPELTVCDLHPNYFSTKFTEAMDRPLLYVQHHHAHVASVMAEHHLNDDKVIGIAFDGTGYGLDGHIWGSEFMICQGADFQRLAHLKYTTMLGGDGSMKDAKKTATCFLLGAGLEQYVSDERKTLIQAALTHGVNTIQTSSVGRLFDAVSSILDIRQENQYEGECAAYLEKEALLAEKSGVAAVPMAFGLIRQGSLLEIDAAPVLEVLCGLEWDQESGQGGRKRYEDQSAYLLRRQALALGFHYALAEVVLEVCRLLGQEQQTNKVAFSGGVFQNCVLTQRVLQLLERDGFSVYYNEAVPPNDGCISLGQIFVGIMNKDGSESVQLQSDRIKE</sequence>
<evidence type="ECO:0000256" key="8">
    <source>
        <dbReference type="ARBA" id="ARBA00047645"/>
    </source>
</evidence>
<dbReference type="GO" id="GO:0003725">
    <property type="term" value="F:double-stranded RNA binding"/>
    <property type="evidence" value="ECO:0007669"/>
    <property type="project" value="InterPro"/>
</dbReference>
<comment type="similarity">
    <text evidence="2">Belongs to the acylphosphatase family.</text>
</comment>
<dbReference type="Pfam" id="PF22521">
    <property type="entry name" value="HypF_C_2"/>
    <property type="match status" value="1"/>
</dbReference>
<dbReference type="InterPro" id="IPR041440">
    <property type="entry name" value="HypF_C"/>
</dbReference>
<name>A0A858BYT3_9FIRM</name>
<dbReference type="Pfam" id="PF07503">
    <property type="entry name" value="zf-HYPF"/>
    <property type="match status" value="2"/>
</dbReference>
<dbReference type="UniPathway" id="UPA00335"/>
<dbReference type="Gene3D" id="3.30.420.360">
    <property type="match status" value="1"/>
</dbReference>
<dbReference type="InterPro" id="IPR006070">
    <property type="entry name" value="Sua5-like_dom"/>
</dbReference>
<keyword evidence="6" id="KW-0863">Zinc-finger</keyword>
<dbReference type="GO" id="GO:0016743">
    <property type="term" value="F:carboxyl- or carbamoyltransferase activity"/>
    <property type="evidence" value="ECO:0007669"/>
    <property type="project" value="UniProtKB-UniRule"/>
</dbReference>
<dbReference type="PIRSF" id="PIRSF006256">
    <property type="entry name" value="CMPcnvr_hdrg_mat"/>
    <property type="match status" value="1"/>
</dbReference>
<evidence type="ECO:0000256" key="1">
    <source>
        <dbReference type="ARBA" id="ARBA00004711"/>
    </source>
</evidence>
<dbReference type="PANTHER" id="PTHR42959:SF1">
    <property type="entry name" value="CARBAMOYLTRANSFERASE HYPF"/>
    <property type="match status" value="1"/>
</dbReference>
<dbReference type="Proteomes" id="UP000466848">
    <property type="component" value="Chromosome"/>
</dbReference>
<protein>
    <recommendedName>
        <fullName evidence="10">Carbamoyltransferase</fullName>
        <ecNumber evidence="10">6.2.-.-</ecNumber>
    </recommendedName>
</protein>
<evidence type="ECO:0000259" key="13">
    <source>
        <dbReference type="PROSITE" id="PS51163"/>
    </source>
</evidence>
<dbReference type="GO" id="GO:0016874">
    <property type="term" value="F:ligase activity"/>
    <property type="evidence" value="ECO:0007669"/>
    <property type="project" value="UniProtKB-UniRule"/>
</dbReference>
<evidence type="ECO:0000256" key="6">
    <source>
        <dbReference type="ARBA" id="ARBA00022771"/>
    </source>
</evidence>
<dbReference type="PANTHER" id="PTHR42959">
    <property type="entry name" value="CARBAMOYLTRANSFERASE"/>
    <property type="match status" value="1"/>
</dbReference>
<evidence type="ECO:0000256" key="2">
    <source>
        <dbReference type="ARBA" id="ARBA00005614"/>
    </source>
</evidence>
<feature type="active site" evidence="11">
    <location>
        <position position="43"/>
    </location>
</feature>
<dbReference type="Pfam" id="PF17788">
    <property type="entry name" value="HypF_C"/>
    <property type="match status" value="1"/>
</dbReference>
<dbReference type="GO" id="GO:0008270">
    <property type="term" value="F:zinc ion binding"/>
    <property type="evidence" value="ECO:0007669"/>
    <property type="project" value="UniProtKB-KW"/>
</dbReference>
<evidence type="ECO:0000256" key="4">
    <source>
        <dbReference type="ARBA" id="ARBA00022598"/>
    </source>
</evidence>
<keyword evidence="7" id="KW-0862">Zinc</keyword>
<evidence type="ECO:0000256" key="5">
    <source>
        <dbReference type="ARBA" id="ARBA00022723"/>
    </source>
</evidence>
<evidence type="ECO:0000313" key="14">
    <source>
        <dbReference type="EMBL" id="QIB69226.1"/>
    </source>
</evidence>
<keyword evidence="14" id="KW-0808">Transferase</keyword>
<evidence type="ECO:0000256" key="3">
    <source>
        <dbReference type="ARBA" id="ARBA00008097"/>
    </source>
</evidence>
<comment type="pathway">
    <text evidence="1">Protein modification; [NiFe] hydrogenase maturation.</text>
</comment>
<comment type="similarity">
    <text evidence="3 10">Belongs to the carbamoyltransferase HypF family.</text>
</comment>
<proteinExistence type="inferred from homology"/>
<dbReference type="InterPro" id="IPR036046">
    <property type="entry name" value="Acylphosphatase-like_dom_sf"/>
</dbReference>
<evidence type="ECO:0000256" key="9">
    <source>
        <dbReference type="ARBA" id="ARBA00048220"/>
    </source>
</evidence>
<dbReference type="EMBL" id="CP048649">
    <property type="protein sequence ID" value="QIB69226.1"/>
    <property type="molecule type" value="Genomic_DNA"/>
</dbReference>
<organism evidence="14 15">
    <name type="scientific">Aminipila butyrica</name>
    <dbReference type="NCBI Taxonomy" id="433296"/>
    <lineage>
        <taxon>Bacteria</taxon>
        <taxon>Bacillati</taxon>
        <taxon>Bacillota</taxon>
        <taxon>Clostridia</taxon>
        <taxon>Peptostreptococcales</taxon>
        <taxon>Anaerovoracaceae</taxon>
        <taxon>Aminipila</taxon>
    </lineage>
</organism>
<dbReference type="GO" id="GO:0003998">
    <property type="term" value="F:acylphosphatase activity"/>
    <property type="evidence" value="ECO:0007669"/>
    <property type="project" value="UniProtKB-EC"/>
</dbReference>
<evidence type="ECO:0000313" key="15">
    <source>
        <dbReference type="Proteomes" id="UP000466848"/>
    </source>
</evidence>
<keyword evidence="5" id="KW-0479">Metal-binding</keyword>
<dbReference type="SUPFAM" id="SSF54975">
    <property type="entry name" value="Acylphosphatase/BLUF domain-like"/>
    <property type="match status" value="1"/>
</dbReference>
<dbReference type="GO" id="GO:0051604">
    <property type="term" value="P:protein maturation"/>
    <property type="evidence" value="ECO:0007669"/>
    <property type="project" value="TreeGrafter"/>
</dbReference>
<feature type="active site" evidence="11">
    <location>
        <position position="25"/>
    </location>
</feature>
<feature type="domain" description="YrdC-like" evidence="13">
    <location>
        <begin position="265"/>
        <end position="448"/>
    </location>
</feature>
<dbReference type="InterPro" id="IPR017968">
    <property type="entry name" value="Acylphosphatase_CS"/>
</dbReference>
<feature type="domain" description="Acylphosphatase-like" evidence="12">
    <location>
        <begin position="10"/>
        <end position="99"/>
    </location>
</feature>
<dbReference type="SUPFAM" id="SSF55821">
    <property type="entry name" value="YrdC/RibB"/>
    <property type="match status" value="1"/>
</dbReference>
<keyword evidence="15" id="KW-1185">Reference proteome</keyword>
<comment type="catalytic activity">
    <reaction evidence="9">
        <text>C-terminal L-cysteinyl-[HypE protein] + carbamoyl phosphate + ATP + H2O = C-terminal S-carboxamide-L-cysteinyl-[HypE protein] + AMP + phosphate + diphosphate + H(+)</text>
        <dbReference type="Rhea" id="RHEA:55636"/>
        <dbReference type="Rhea" id="RHEA-COMP:14247"/>
        <dbReference type="Rhea" id="RHEA-COMP:14392"/>
        <dbReference type="ChEBI" id="CHEBI:15377"/>
        <dbReference type="ChEBI" id="CHEBI:15378"/>
        <dbReference type="ChEBI" id="CHEBI:30616"/>
        <dbReference type="ChEBI" id="CHEBI:33019"/>
        <dbReference type="ChEBI" id="CHEBI:43474"/>
        <dbReference type="ChEBI" id="CHEBI:58228"/>
        <dbReference type="ChEBI" id="CHEBI:76913"/>
        <dbReference type="ChEBI" id="CHEBI:139126"/>
        <dbReference type="ChEBI" id="CHEBI:456215"/>
    </reaction>
</comment>